<reference evidence="9" key="2">
    <citation type="submission" date="2018-06" db="EMBL/GenBank/DDBJ databases">
        <title>Genome sequence of Rhodanobacteraceae bacterium strain Dysh456.</title>
        <authorList>
            <person name="Fukui M."/>
        </authorList>
    </citation>
    <scope>NUCLEOTIDE SEQUENCE [LARGE SCALE GENOMIC DNA]</scope>
    <source>
        <strain evidence="9">Dysh456</strain>
    </source>
</reference>
<dbReference type="Gene3D" id="1.10.287.950">
    <property type="entry name" value="Methyl-accepting chemotaxis protein"/>
    <property type="match status" value="1"/>
</dbReference>
<dbReference type="AlphaFoldDB" id="A0A2Z6E2S2"/>
<sequence length="440" mass="48513">MRLPFRLSLPSRDAARRLAALDHVQAIIEFAPDGTIRHANALFLEIMGYRREELVGQHHRLLVSAEEADGEDYREHWQRLGAGEPRSGLFRRLARDGREVWLRASYLPLTDRRGRVRRIVKFAMDVTAQRQAAADMDGRLRAIDRAQGVAEFDLDGTILNANPVFLNMMGYRLEEVAGRHHRIFVEPSEAARPEYQAFWQRLRQGTYDSAVYRRLGKGGREVWIQATYNPILDASGRPVKVVKYATDITAQTVAAQTLQREVRGLSEAVLNSAARADQANEVARRAMHAAEDGSRAMQDVINTMAAIRESAQSIGGILEIIEAIAFQTNLLSLNAAVEAAQAGKAGRGFAVVAEEVRNLSRRSRAASQEIRDLIANAQQRVDEGTTLVEHTGQAMGHILASITEASRLNGSICADASTQSTGIARVNAAAAQLERVYGTA</sequence>
<evidence type="ECO:0000259" key="5">
    <source>
        <dbReference type="PROSITE" id="PS50111"/>
    </source>
</evidence>
<dbReference type="GO" id="GO:0007165">
    <property type="term" value="P:signal transduction"/>
    <property type="evidence" value="ECO:0007669"/>
    <property type="project" value="UniProtKB-KW"/>
</dbReference>
<keyword evidence="1" id="KW-0145">Chemotaxis</keyword>
<feature type="domain" description="PAS" evidence="6">
    <location>
        <begin position="33"/>
        <end position="57"/>
    </location>
</feature>
<dbReference type="InterPro" id="IPR013655">
    <property type="entry name" value="PAS_fold_3"/>
</dbReference>
<reference evidence="9" key="1">
    <citation type="submission" date="2018-04" db="EMBL/GenBank/DDBJ databases">
        <authorList>
            <person name="Watanabe M."/>
            <person name="Kojima H."/>
        </authorList>
    </citation>
    <scope>NUCLEOTIDE SEQUENCE [LARGE SCALE GENOMIC DNA]</scope>
    <source>
        <strain evidence="9">Dysh456</strain>
    </source>
</reference>
<dbReference type="GO" id="GO:0006935">
    <property type="term" value="P:chemotaxis"/>
    <property type="evidence" value="ECO:0007669"/>
    <property type="project" value="UniProtKB-KW"/>
</dbReference>
<evidence type="ECO:0000259" key="7">
    <source>
        <dbReference type="PROSITE" id="PS50113"/>
    </source>
</evidence>
<dbReference type="PROSITE" id="PS50112">
    <property type="entry name" value="PAS"/>
    <property type="match status" value="2"/>
</dbReference>
<evidence type="ECO:0000259" key="6">
    <source>
        <dbReference type="PROSITE" id="PS50112"/>
    </source>
</evidence>
<dbReference type="GO" id="GO:0016020">
    <property type="term" value="C:membrane"/>
    <property type="evidence" value="ECO:0007669"/>
    <property type="project" value="InterPro"/>
</dbReference>
<comment type="similarity">
    <text evidence="3">Belongs to the methyl-accepting chemotaxis (MCP) protein family.</text>
</comment>
<dbReference type="InterPro" id="IPR000014">
    <property type="entry name" value="PAS"/>
</dbReference>
<dbReference type="PRINTS" id="PR00260">
    <property type="entry name" value="CHEMTRNSDUCR"/>
</dbReference>
<evidence type="ECO:0000313" key="9">
    <source>
        <dbReference type="Proteomes" id="UP000270530"/>
    </source>
</evidence>
<dbReference type="InterPro" id="IPR013656">
    <property type="entry name" value="PAS_4"/>
</dbReference>
<dbReference type="CDD" id="cd00130">
    <property type="entry name" value="PAS"/>
    <property type="match status" value="2"/>
</dbReference>
<dbReference type="SMART" id="SM00283">
    <property type="entry name" value="MA"/>
    <property type="match status" value="1"/>
</dbReference>
<dbReference type="EMBL" id="AP018560">
    <property type="protein sequence ID" value="BBD79360.1"/>
    <property type="molecule type" value="Genomic_DNA"/>
</dbReference>
<dbReference type="InterPro" id="IPR000700">
    <property type="entry name" value="PAS-assoc_C"/>
</dbReference>
<dbReference type="InterPro" id="IPR004089">
    <property type="entry name" value="MCPsignal_dom"/>
</dbReference>
<dbReference type="InterPro" id="IPR001610">
    <property type="entry name" value="PAC"/>
</dbReference>
<dbReference type="SUPFAM" id="SSF55785">
    <property type="entry name" value="PYP-like sensor domain (PAS domain)"/>
    <property type="match status" value="2"/>
</dbReference>
<protein>
    <submittedName>
        <fullName evidence="8">Methyl-accepting chemotaxis protein</fullName>
    </submittedName>
</protein>
<dbReference type="SUPFAM" id="SSF58104">
    <property type="entry name" value="Methyl-accepting chemotaxis protein (MCP) signaling domain"/>
    <property type="match status" value="1"/>
</dbReference>
<dbReference type="Pfam" id="PF08448">
    <property type="entry name" value="PAS_4"/>
    <property type="match status" value="1"/>
</dbReference>
<dbReference type="PANTHER" id="PTHR43531:SF11">
    <property type="entry name" value="METHYL-ACCEPTING CHEMOTAXIS PROTEIN 3"/>
    <property type="match status" value="1"/>
</dbReference>
<dbReference type="InterPro" id="IPR051310">
    <property type="entry name" value="MCP_chemotaxis"/>
</dbReference>
<keyword evidence="2 4" id="KW-0807">Transducer</keyword>
<feature type="domain" description="PAS" evidence="6">
    <location>
        <begin position="153"/>
        <end position="189"/>
    </location>
</feature>
<dbReference type="Pfam" id="PF00015">
    <property type="entry name" value="MCPsignal"/>
    <property type="match status" value="1"/>
</dbReference>
<keyword evidence="9" id="KW-1185">Reference proteome</keyword>
<dbReference type="Proteomes" id="UP000270530">
    <property type="component" value="Chromosome"/>
</dbReference>
<dbReference type="PROSITE" id="PS50113">
    <property type="entry name" value="PAC"/>
    <property type="match status" value="2"/>
</dbReference>
<dbReference type="Pfam" id="PF08447">
    <property type="entry name" value="PAS_3"/>
    <property type="match status" value="1"/>
</dbReference>
<feature type="domain" description="PAC" evidence="7">
    <location>
        <begin position="205"/>
        <end position="260"/>
    </location>
</feature>
<dbReference type="PANTHER" id="PTHR43531">
    <property type="entry name" value="PROTEIN ICFG"/>
    <property type="match status" value="1"/>
</dbReference>
<dbReference type="InterPro" id="IPR004090">
    <property type="entry name" value="Chemotax_Me-accpt_rcpt"/>
</dbReference>
<dbReference type="SMART" id="SM00086">
    <property type="entry name" value="PAC"/>
    <property type="match status" value="2"/>
</dbReference>
<dbReference type="KEGG" id="rbd:ALSL_0694"/>
<dbReference type="Gene3D" id="3.30.450.20">
    <property type="entry name" value="PAS domain"/>
    <property type="match status" value="2"/>
</dbReference>
<dbReference type="SMART" id="SM00091">
    <property type="entry name" value="PAS"/>
    <property type="match status" value="2"/>
</dbReference>
<organism evidence="8 9">
    <name type="scientific">Aerosticca soli</name>
    <dbReference type="NCBI Taxonomy" id="2010829"/>
    <lineage>
        <taxon>Bacteria</taxon>
        <taxon>Pseudomonadati</taxon>
        <taxon>Pseudomonadota</taxon>
        <taxon>Gammaproteobacteria</taxon>
        <taxon>Lysobacterales</taxon>
        <taxon>Rhodanobacteraceae</taxon>
        <taxon>Aerosticca</taxon>
    </lineage>
</organism>
<dbReference type="PROSITE" id="PS50111">
    <property type="entry name" value="CHEMOTAXIS_TRANSDUC_2"/>
    <property type="match status" value="1"/>
</dbReference>
<evidence type="ECO:0000256" key="3">
    <source>
        <dbReference type="ARBA" id="ARBA00029447"/>
    </source>
</evidence>
<evidence type="ECO:0000256" key="1">
    <source>
        <dbReference type="ARBA" id="ARBA00022500"/>
    </source>
</evidence>
<gene>
    <name evidence="8" type="ORF">ALSL_0694</name>
</gene>
<feature type="domain" description="Methyl-accepting transducer" evidence="5">
    <location>
        <begin position="251"/>
        <end position="440"/>
    </location>
</feature>
<proteinExistence type="inferred from homology"/>
<dbReference type="RefSeq" id="WP_161970924.1">
    <property type="nucleotide sequence ID" value="NZ_AP018560.1"/>
</dbReference>
<evidence type="ECO:0000256" key="4">
    <source>
        <dbReference type="PROSITE-ProRule" id="PRU00284"/>
    </source>
</evidence>
<accession>A0A2Z6E2S2</accession>
<dbReference type="GO" id="GO:0004888">
    <property type="term" value="F:transmembrane signaling receptor activity"/>
    <property type="evidence" value="ECO:0007669"/>
    <property type="project" value="InterPro"/>
</dbReference>
<dbReference type="InterPro" id="IPR035965">
    <property type="entry name" value="PAS-like_dom_sf"/>
</dbReference>
<dbReference type="NCBIfam" id="TIGR00229">
    <property type="entry name" value="sensory_box"/>
    <property type="match status" value="2"/>
</dbReference>
<evidence type="ECO:0000256" key="2">
    <source>
        <dbReference type="ARBA" id="ARBA00023224"/>
    </source>
</evidence>
<feature type="domain" description="PAC" evidence="7">
    <location>
        <begin position="86"/>
        <end position="138"/>
    </location>
</feature>
<evidence type="ECO:0000313" key="8">
    <source>
        <dbReference type="EMBL" id="BBD79360.1"/>
    </source>
</evidence>
<name>A0A2Z6E2S2_9GAMM</name>